<evidence type="ECO:0000256" key="23">
    <source>
        <dbReference type="ARBA" id="ARBA00078431"/>
    </source>
</evidence>
<evidence type="ECO:0000256" key="5">
    <source>
        <dbReference type="ARBA" id="ARBA00022490"/>
    </source>
</evidence>
<feature type="domain" description="Protein kinase" evidence="27">
    <location>
        <begin position="1018"/>
        <end position="1328"/>
    </location>
</feature>
<dbReference type="GO" id="GO:0005634">
    <property type="term" value="C:nucleus"/>
    <property type="evidence" value="ECO:0007669"/>
    <property type="project" value="UniProtKB-SubCell"/>
</dbReference>
<dbReference type="InterPro" id="IPR000719">
    <property type="entry name" value="Prot_kinase_dom"/>
</dbReference>
<protein>
    <recommendedName>
        <fullName evidence="22">Serine/threonine-protein kinase TNNI3K</fullName>
        <ecNumber evidence="4">2.7.11.1</ecNumber>
    </recommendedName>
    <alternativeName>
        <fullName evidence="23">TNNI3-interacting kinase</fullName>
    </alternativeName>
</protein>
<evidence type="ECO:0000256" key="13">
    <source>
        <dbReference type="ARBA" id="ARBA00022840"/>
    </source>
</evidence>
<keyword evidence="8" id="KW-0808">Transferase</keyword>
<dbReference type="PROSITE" id="PS00107">
    <property type="entry name" value="PROTEIN_KINASE_ATP"/>
    <property type="match status" value="1"/>
</dbReference>
<keyword evidence="6" id="KW-0723">Serine/threonine-protein kinase</keyword>
<evidence type="ECO:0000259" key="27">
    <source>
        <dbReference type="PROSITE" id="PS50011"/>
    </source>
</evidence>
<feature type="repeat" description="ANK" evidence="24">
    <location>
        <begin position="674"/>
        <end position="706"/>
    </location>
</feature>
<evidence type="ECO:0000256" key="15">
    <source>
        <dbReference type="ARBA" id="ARBA00023043"/>
    </source>
</evidence>
<evidence type="ECO:0000256" key="26">
    <source>
        <dbReference type="SAM" id="Coils"/>
    </source>
</evidence>
<evidence type="ECO:0000256" key="7">
    <source>
        <dbReference type="ARBA" id="ARBA00022553"/>
    </source>
</evidence>
<keyword evidence="5" id="KW-0963">Cytoplasm</keyword>
<dbReference type="SUPFAM" id="SSF56112">
    <property type="entry name" value="Protein kinase-like (PK-like)"/>
    <property type="match status" value="1"/>
</dbReference>
<gene>
    <name evidence="28" type="ORF">ROHU_014895</name>
</gene>
<comment type="cofactor">
    <cofactor evidence="1">
        <name>Mg(2+)</name>
        <dbReference type="ChEBI" id="CHEBI:18420"/>
    </cofactor>
</comment>
<organism evidence="28 29">
    <name type="scientific">Labeo rohita</name>
    <name type="common">Indian major carp</name>
    <name type="synonym">Cyprinus rohita</name>
    <dbReference type="NCBI Taxonomy" id="84645"/>
    <lineage>
        <taxon>Eukaryota</taxon>
        <taxon>Metazoa</taxon>
        <taxon>Chordata</taxon>
        <taxon>Craniata</taxon>
        <taxon>Vertebrata</taxon>
        <taxon>Euteleostomi</taxon>
        <taxon>Actinopterygii</taxon>
        <taxon>Neopterygii</taxon>
        <taxon>Teleostei</taxon>
        <taxon>Ostariophysi</taxon>
        <taxon>Cypriniformes</taxon>
        <taxon>Cyprinidae</taxon>
        <taxon>Labeoninae</taxon>
        <taxon>Labeonini</taxon>
        <taxon>Labeo</taxon>
    </lineage>
</organism>
<feature type="repeat" description="ANK" evidence="24">
    <location>
        <begin position="707"/>
        <end position="739"/>
    </location>
</feature>
<dbReference type="GO" id="GO:0004674">
    <property type="term" value="F:protein serine/threonine kinase activity"/>
    <property type="evidence" value="ECO:0007669"/>
    <property type="project" value="UniProtKB-KW"/>
</dbReference>
<dbReference type="InterPro" id="IPR036770">
    <property type="entry name" value="Ankyrin_rpt-contain_sf"/>
</dbReference>
<keyword evidence="7" id="KW-0597">Phosphoprotein</keyword>
<dbReference type="InterPro" id="IPR001245">
    <property type="entry name" value="Ser-Thr/Tyr_kinase_cat_dom"/>
</dbReference>
<dbReference type="InterPro" id="IPR012887">
    <property type="entry name" value="GDP_fucose_pyrophosphorylase"/>
</dbReference>
<sequence length="1328" mass="147538">MAELSNTHLQKSTKEKLEKFKQMRGREVQSDEFWDLVVITAVDEDQRSAYEIQITEKLERKELPLGINYHVFADPPGCKIGNGGSTLHSLQCLHDKYGKSLSGFKVILIHAGGFSQRLPNASALGKIFTAVPLGSPLYQMLELKLAMYVDFPSHMKPGMLVTCADDIELYSIPDQENVVFDKSGFTALAHPSPLVIGTTHGVFVLEPAETPRICDMDYRTCSQFLHKPSIEKMFECNAVCKREGEEFVYTDSTYYFDYGTAMTLLTLFSEISPLTCEIDAYGDFLQALGRRATVDYTENTANVTKKENSLVEIRRMIFHRLKGTALNVILLNNSKFYHVGTTEEYLFHFTADPCLRAELGLLSAAFSVCHLEPSEKTRACVMHSILHPSVTVTQGSVVEYSRLDVGVKVGTRSIISGCWIGTDLTVPSDTFMHSLSVNLDGKTGFVTVAFGVKDDLKKSVSSPAHMKALSLFKVNLEDCVGLWGLFSEKVRFSGDASMCSLWNACIFPVCSNLKDSFVMSLGMLNALDSGTKFTLPKNATLTSLQETLQSKNLEEMLKFRKELYEDILRITIFSIFQSLLTFTVSADNEWKKKVSESYSVIIERLEEDLKIKEEEFKELKHVFSSDEAFNKVNLNYRTEGGLSLLHLCCVCGGNKAHIRTLMLKGLRPSRLTRNGFTALHLAAFKGNAELVTALLHGGADIQQVGYGALTALHIATVAAHLEVVDILLQHGAYVNVQDAVFFTPLHIAAYFGHEQVCKLLMKFEADVNASGEVGDRPLHLAAAKGYLGIVKQLMGDGSKTDINAQDNEDHVPLHFCSRFGHHEVVRFLLQGTFDIQPHSVNIYGDTPLHLACYNGKFEVVQEIIQLSGTESLSKENIFSETAFHSACTYGKNLEMVKYLLSQNAVSINHQGRDGHTGLHSACFHGHIRLVQFLLDNGADMNLVACDPSRSSGEKDEQTCLMWAYEKGHDAIVTLLKHYKRPQDDSPCNEYSQPGGEKADVLLLRASLPSNFHLQLSELEFNEIIGSGSFGKVYKGRCRNKIVAIKRYRANTYCSKSDTDMFCREVSILCRLNHPCVIQFVGACLDDPSQFAIVTQYVSGGSLFSLLHEQKRIIDLQSKLIIAIDVAKGMEYLHNLTQPIIHRDLNSHNILLYEDGHAVVADFGAAAAADMAYHHVRPPVGYSIPKPISALLMRGWNVCPEERPEFSEVVAKLEECLCNVELMSPASSNSSGSLSPSSSTDCLVARGSPGRSHVAALRSRFELEYALNARAYAFWTQNSGRRSSQGLSLDELRRNMQFPPIDRNGYVSDPMSTMRFHSCSGSGSFEDSN</sequence>
<comment type="catalytic activity">
    <reaction evidence="19">
        <text>L-seryl-[protein] + ATP = O-phospho-L-seryl-[protein] + ADP + H(+)</text>
        <dbReference type="Rhea" id="RHEA:17989"/>
        <dbReference type="Rhea" id="RHEA-COMP:9863"/>
        <dbReference type="Rhea" id="RHEA-COMP:11604"/>
        <dbReference type="ChEBI" id="CHEBI:15378"/>
        <dbReference type="ChEBI" id="CHEBI:29999"/>
        <dbReference type="ChEBI" id="CHEBI:30616"/>
        <dbReference type="ChEBI" id="CHEBI:83421"/>
        <dbReference type="ChEBI" id="CHEBI:456216"/>
        <dbReference type="EC" id="2.7.11.1"/>
    </reaction>
</comment>
<keyword evidence="16 26" id="KW-0175">Coiled coil</keyword>
<feature type="repeat" description="ANK" evidence="24">
    <location>
        <begin position="913"/>
        <end position="945"/>
    </location>
</feature>
<keyword evidence="12 28" id="KW-0418">Kinase</keyword>
<dbReference type="SUPFAM" id="SSF48403">
    <property type="entry name" value="Ankyrin repeat"/>
    <property type="match status" value="1"/>
</dbReference>
<dbReference type="InterPro" id="IPR017441">
    <property type="entry name" value="Protein_kinase_ATP_BS"/>
</dbReference>
<evidence type="ECO:0000256" key="22">
    <source>
        <dbReference type="ARBA" id="ARBA00074341"/>
    </source>
</evidence>
<comment type="catalytic activity">
    <reaction evidence="18">
        <text>L-threonyl-[protein] + ATP = O-phospho-L-threonyl-[protein] + ADP + H(+)</text>
        <dbReference type="Rhea" id="RHEA:46608"/>
        <dbReference type="Rhea" id="RHEA-COMP:11060"/>
        <dbReference type="Rhea" id="RHEA-COMP:11605"/>
        <dbReference type="ChEBI" id="CHEBI:15378"/>
        <dbReference type="ChEBI" id="CHEBI:30013"/>
        <dbReference type="ChEBI" id="CHEBI:30616"/>
        <dbReference type="ChEBI" id="CHEBI:61977"/>
        <dbReference type="ChEBI" id="CHEBI:456216"/>
        <dbReference type="EC" id="2.7.11.1"/>
    </reaction>
</comment>
<feature type="repeat" description="ANK" evidence="24">
    <location>
        <begin position="773"/>
        <end position="805"/>
    </location>
</feature>
<proteinExistence type="inferred from homology"/>
<feature type="binding site" evidence="25">
    <location>
        <position position="1045"/>
    </location>
    <ligand>
        <name>ATP</name>
        <dbReference type="ChEBI" id="CHEBI:30616"/>
    </ligand>
</feature>
<evidence type="ECO:0000256" key="14">
    <source>
        <dbReference type="ARBA" id="ARBA00022842"/>
    </source>
</evidence>
<name>A0A498NRG6_LABRO</name>
<keyword evidence="10" id="KW-0677">Repeat</keyword>
<dbReference type="PROSITE" id="PS50011">
    <property type="entry name" value="PROTEIN_KINASE_DOM"/>
    <property type="match status" value="1"/>
</dbReference>
<feature type="repeat" description="ANK" evidence="24">
    <location>
        <begin position="743"/>
        <end position="772"/>
    </location>
</feature>
<evidence type="ECO:0000313" key="29">
    <source>
        <dbReference type="Proteomes" id="UP000290572"/>
    </source>
</evidence>
<comment type="similarity">
    <text evidence="21">Belongs to the protein kinase superfamily. TKL Ser/Thr protein kinase family. MAP kinase kinase kinase subfamily.</text>
</comment>
<evidence type="ECO:0000256" key="8">
    <source>
        <dbReference type="ARBA" id="ARBA00022679"/>
    </source>
</evidence>
<dbReference type="PANTHER" id="PTHR15045">
    <property type="entry name" value="FUCOSE-1-PHOSPHATE GUANYLYLTRANSFERASE"/>
    <property type="match status" value="1"/>
</dbReference>
<evidence type="ECO:0000256" key="6">
    <source>
        <dbReference type="ARBA" id="ARBA00022527"/>
    </source>
</evidence>
<dbReference type="GO" id="GO:0005737">
    <property type="term" value="C:cytoplasm"/>
    <property type="evidence" value="ECO:0007669"/>
    <property type="project" value="UniProtKB-SubCell"/>
</dbReference>
<dbReference type="PRINTS" id="PR01415">
    <property type="entry name" value="ANKYRIN"/>
</dbReference>
<evidence type="ECO:0000256" key="1">
    <source>
        <dbReference type="ARBA" id="ARBA00001946"/>
    </source>
</evidence>
<dbReference type="STRING" id="84645.A0A498NRG6"/>
<dbReference type="Pfam" id="PF12796">
    <property type="entry name" value="Ank_2"/>
    <property type="match status" value="2"/>
</dbReference>
<keyword evidence="9" id="KW-0479">Metal-binding</keyword>
<dbReference type="GO" id="GO:0042350">
    <property type="term" value="P:GDP-L-fucose biosynthetic process"/>
    <property type="evidence" value="ECO:0007669"/>
    <property type="project" value="UniProtKB-ARBA"/>
</dbReference>
<evidence type="ECO:0000256" key="20">
    <source>
        <dbReference type="ARBA" id="ARBA00053218"/>
    </source>
</evidence>
<comment type="caution">
    <text evidence="28">The sequence shown here is derived from an EMBL/GenBank/DDBJ whole genome shotgun (WGS) entry which is preliminary data.</text>
</comment>
<evidence type="ECO:0000256" key="24">
    <source>
        <dbReference type="PROSITE-ProRule" id="PRU00023"/>
    </source>
</evidence>
<dbReference type="EC" id="2.7.11.1" evidence="4"/>
<evidence type="ECO:0000313" key="28">
    <source>
        <dbReference type="EMBL" id="RXN34565.1"/>
    </source>
</evidence>
<keyword evidence="13 25" id="KW-0067">ATP-binding</keyword>
<evidence type="ECO:0000256" key="18">
    <source>
        <dbReference type="ARBA" id="ARBA00047899"/>
    </source>
</evidence>
<dbReference type="Pfam" id="PF00023">
    <property type="entry name" value="Ank"/>
    <property type="match status" value="1"/>
</dbReference>
<dbReference type="Gene3D" id="1.25.40.20">
    <property type="entry name" value="Ankyrin repeat-containing domain"/>
    <property type="match status" value="3"/>
</dbReference>
<dbReference type="FunFam" id="1.25.40.20:FF:000077">
    <property type="entry name" value="Serine/threonine-protein kinase TNNI3K"/>
    <property type="match status" value="1"/>
</dbReference>
<evidence type="ECO:0000256" key="11">
    <source>
        <dbReference type="ARBA" id="ARBA00022741"/>
    </source>
</evidence>
<keyword evidence="14" id="KW-0460">Magnesium</keyword>
<dbReference type="Proteomes" id="UP000290572">
    <property type="component" value="Unassembled WGS sequence"/>
</dbReference>
<dbReference type="Gene3D" id="1.10.510.10">
    <property type="entry name" value="Transferase(Phosphotransferase) domain 1"/>
    <property type="match status" value="1"/>
</dbReference>
<feature type="repeat" description="ANK" evidence="24">
    <location>
        <begin position="843"/>
        <end position="875"/>
    </location>
</feature>
<dbReference type="InterPro" id="IPR002110">
    <property type="entry name" value="Ankyrin_rpt"/>
</dbReference>
<evidence type="ECO:0000256" key="4">
    <source>
        <dbReference type="ARBA" id="ARBA00012513"/>
    </source>
</evidence>
<evidence type="ECO:0000256" key="25">
    <source>
        <dbReference type="PROSITE-ProRule" id="PRU10141"/>
    </source>
</evidence>
<dbReference type="Pfam" id="PF07959">
    <property type="entry name" value="Fucose_pyrophosphorylase"/>
    <property type="match status" value="1"/>
</dbReference>
<dbReference type="PROSITE" id="PS50297">
    <property type="entry name" value="ANK_REP_REGION"/>
    <property type="match status" value="6"/>
</dbReference>
<dbReference type="PROSITE" id="PS50088">
    <property type="entry name" value="ANK_REPEAT"/>
    <property type="match status" value="6"/>
</dbReference>
<accession>A0A498NRG6</accession>
<dbReference type="FunFam" id="1.25.40.20:FF:000089">
    <property type="entry name" value="serine/threonine-protein kinase TNNI3K"/>
    <property type="match status" value="1"/>
</dbReference>
<keyword evidence="29" id="KW-1185">Reference proteome</keyword>
<evidence type="ECO:0000256" key="2">
    <source>
        <dbReference type="ARBA" id="ARBA00004123"/>
    </source>
</evidence>
<evidence type="ECO:0000256" key="12">
    <source>
        <dbReference type="ARBA" id="ARBA00022777"/>
    </source>
</evidence>
<dbReference type="Pfam" id="PF13637">
    <property type="entry name" value="Ank_4"/>
    <property type="match status" value="1"/>
</dbReference>
<dbReference type="EMBL" id="QBIY01011171">
    <property type="protein sequence ID" value="RXN34565.1"/>
    <property type="molecule type" value="Genomic_DNA"/>
</dbReference>
<reference evidence="28 29" key="1">
    <citation type="submission" date="2018-03" db="EMBL/GenBank/DDBJ databases">
        <title>Draft genome sequence of Rohu Carp (Labeo rohita).</title>
        <authorList>
            <person name="Das P."/>
            <person name="Kushwaha B."/>
            <person name="Joshi C.G."/>
            <person name="Kumar D."/>
            <person name="Nagpure N.S."/>
            <person name="Sahoo L."/>
            <person name="Das S.P."/>
            <person name="Bit A."/>
            <person name="Patnaik S."/>
            <person name="Meher P.K."/>
            <person name="Jayasankar P."/>
            <person name="Koringa P.G."/>
            <person name="Patel N.V."/>
            <person name="Hinsu A.T."/>
            <person name="Kumar R."/>
            <person name="Pandey M."/>
            <person name="Agarwal S."/>
            <person name="Srivastava S."/>
            <person name="Singh M."/>
            <person name="Iquebal M.A."/>
            <person name="Jaiswal S."/>
            <person name="Angadi U.B."/>
            <person name="Kumar N."/>
            <person name="Raza M."/>
            <person name="Shah T.M."/>
            <person name="Rai A."/>
            <person name="Jena J.K."/>
        </authorList>
    </citation>
    <scope>NUCLEOTIDE SEQUENCE [LARGE SCALE GENOMIC DNA]</scope>
    <source>
        <strain evidence="28">DASCIFA01</strain>
        <tissue evidence="28">Testis</tissue>
    </source>
</reference>
<dbReference type="SMART" id="SM00248">
    <property type="entry name" value="ANK"/>
    <property type="match status" value="10"/>
</dbReference>
<evidence type="ECO:0000256" key="16">
    <source>
        <dbReference type="ARBA" id="ARBA00023054"/>
    </source>
</evidence>
<keyword evidence="11 25" id="KW-0547">Nucleotide-binding</keyword>
<dbReference type="GO" id="GO:0005524">
    <property type="term" value="F:ATP binding"/>
    <property type="evidence" value="ECO:0007669"/>
    <property type="project" value="UniProtKB-UniRule"/>
</dbReference>
<keyword evidence="17" id="KW-0539">Nucleus</keyword>
<comment type="subcellular location">
    <subcellularLocation>
        <location evidence="3">Cytoplasm</location>
    </subcellularLocation>
    <subcellularLocation>
        <location evidence="2">Nucleus</location>
    </subcellularLocation>
</comment>
<comment type="function">
    <text evidence="20">May play a role in cardiac physiology.</text>
</comment>
<dbReference type="Pfam" id="PF07714">
    <property type="entry name" value="PK_Tyr_Ser-Thr"/>
    <property type="match status" value="1"/>
</dbReference>
<evidence type="ECO:0000256" key="9">
    <source>
        <dbReference type="ARBA" id="ARBA00022723"/>
    </source>
</evidence>
<feature type="coiled-coil region" evidence="26">
    <location>
        <begin position="595"/>
        <end position="622"/>
    </location>
</feature>
<dbReference type="InterPro" id="IPR011009">
    <property type="entry name" value="Kinase-like_dom_sf"/>
</dbReference>
<keyword evidence="15 24" id="KW-0040">ANK repeat</keyword>
<dbReference type="GO" id="GO:0046872">
    <property type="term" value="F:metal ion binding"/>
    <property type="evidence" value="ECO:0007669"/>
    <property type="project" value="UniProtKB-KW"/>
</dbReference>
<evidence type="ECO:0000256" key="21">
    <source>
        <dbReference type="ARBA" id="ARBA00061647"/>
    </source>
</evidence>
<evidence type="ECO:0000256" key="19">
    <source>
        <dbReference type="ARBA" id="ARBA00048679"/>
    </source>
</evidence>
<evidence type="ECO:0000256" key="17">
    <source>
        <dbReference type="ARBA" id="ARBA00023242"/>
    </source>
</evidence>
<dbReference type="PANTHER" id="PTHR15045:SF1">
    <property type="entry name" value="FUCOSE-1-PHOSPHATE GUANYLYLTRANSFERASE"/>
    <property type="match status" value="1"/>
</dbReference>
<evidence type="ECO:0000256" key="3">
    <source>
        <dbReference type="ARBA" id="ARBA00004496"/>
    </source>
</evidence>
<evidence type="ECO:0000256" key="10">
    <source>
        <dbReference type="ARBA" id="ARBA00022737"/>
    </source>
</evidence>